<comment type="caution">
    <text evidence="1">The sequence shown here is derived from an EMBL/GenBank/DDBJ whole genome shotgun (WGS) entry which is preliminary data.</text>
</comment>
<gene>
    <name evidence="1" type="ORF">S06H3_42868</name>
</gene>
<dbReference type="AlphaFoldDB" id="X1PSP0"/>
<reference evidence="1" key="1">
    <citation type="journal article" date="2014" name="Front. Microbiol.">
        <title>High frequency of phylogenetically diverse reductive dehalogenase-homologous genes in deep subseafloor sedimentary metagenomes.</title>
        <authorList>
            <person name="Kawai M."/>
            <person name="Futagami T."/>
            <person name="Toyoda A."/>
            <person name="Takaki Y."/>
            <person name="Nishi S."/>
            <person name="Hori S."/>
            <person name="Arai W."/>
            <person name="Tsubouchi T."/>
            <person name="Morono Y."/>
            <person name="Uchiyama I."/>
            <person name="Ito T."/>
            <person name="Fujiyama A."/>
            <person name="Inagaki F."/>
            <person name="Takami H."/>
        </authorList>
    </citation>
    <scope>NUCLEOTIDE SEQUENCE</scope>
    <source>
        <strain evidence="1">Expedition CK06-06</strain>
    </source>
</reference>
<sequence length="263" mass="29019">AWPGPLRPASPGASQQYRVRLWGYVYKAAELPTAFNGGMMLFPAALNDRTRRRTVIINKPINPRTRTQDIPINGDTWQTLPGGVNQAVSKINAFARYAYNARATDGLQGDYQFRFTQAGVIDENENLYFEFDDMDALLIQGLGVSPSFDTLMPPAPGVFPNLARTGLRIDGDYHPKGPTTRLSMFPTDGLMNQLNYGWLPVVWNTVAPIAPLDVYVAIPKLDKPYLIHNEIGYVTIRDNGVAVPAAPLGVTVALTGIRIEMRS</sequence>
<dbReference type="EMBL" id="BARV01026539">
    <property type="protein sequence ID" value="GAI42110.1"/>
    <property type="molecule type" value="Genomic_DNA"/>
</dbReference>
<proteinExistence type="predicted"/>
<accession>X1PSP0</accession>
<name>X1PSP0_9ZZZZ</name>
<feature type="non-terminal residue" evidence="1">
    <location>
        <position position="1"/>
    </location>
</feature>
<organism evidence="1">
    <name type="scientific">marine sediment metagenome</name>
    <dbReference type="NCBI Taxonomy" id="412755"/>
    <lineage>
        <taxon>unclassified sequences</taxon>
        <taxon>metagenomes</taxon>
        <taxon>ecological metagenomes</taxon>
    </lineage>
</organism>
<evidence type="ECO:0000313" key="1">
    <source>
        <dbReference type="EMBL" id="GAI42110.1"/>
    </source>
</evidence>
<feature type="non-terminal residue" evidence="1">
    <location>
        <position position="263"/>
    </location>
</feature>
<protein>
    <submittedName>
        <fullName evidence="1">Uncharacterized protein</fullName>
    </submittedName>
</protein>